<feature type="domain" description="Mff-like" evidence="12">
    <location>
        <begin position="13"/>
        <end position="306"/>
    </location>
</feature>
<reference evidence="13" key="1">
    <citation type="submission" date="2025-08" db="UniProtKB">
        <authorList>
            <consortium name="Ensembl"/>
        </authorList>
    </citation>
    <scope>IDENTIFICATION</scope>
</reference>
<gene>
    <name evidence="13" type="primary">LOC115206167</name>
</gene>
<dbReference type="GO" id="GO:0000266">
    <property type="term" value="P:mitochondrial fission"/>
    <property type="evidence" value="ECO:0007669"/>
    <property type="project" value="UniProtKB-UniRule"/>
</dbReference>
<keyword evidence="6 9" id="KW-0496">Mitochondrion</keyword>
<dbReference type="InParanoid" id="A0A673XDW4"/>
<evidence type="ECO:0000256" key="10">
    <source>
        <dbReference type="SAM" id="Coils"/>
    </source>
</evidence>
<dbReference type="GO" id="GO:0005777">
    <property type="term" value="C:peroxisome"/>
    <property type="evidence" value="ECO:0007669"/>
    <property type="project" value="UniProtKB-SubCell"/>
</dbReference>
<dbReference type="InterPro" id="IPR008518">
    <property type="entry name" value="Mff/Tango-11"/>
</dbReference>
<evidence type="ECO:0000256" key="9">
    <source>
        <dbReference type="RuleBase" id="RU368040"/>
    </source>
</evidence>
<feature type="coiled-coil region" evidence="10">
    <location>
        <begin position="257"/>
        <end position="284"/>
    </location>
</feature>
<evidence type="ECO:0000313" key="14">
    <source>
        <dbReference type="Proteomes" id="UP000472277"/>
    </source>
</evidence>
<dbReference type="PANTHER" id="PTHR16501">
    <property type="entry name" value="TRANSPORT AND GOLGI ORGANIZATION PROTEIN 11"/>
    <property type="match status" value="1"/>
</dbReference>
<dbReference type="GO" id="GO:0005741">
    <property type="term" value="C:mitochondrial outer membrane"/>
    <property type="evidence" value="ECO:0007669"/>
    <property type="project" value="UniProtKB-SubCell"/>
</dbReference>
<comment type="similarity">
    <text evidence="1 9">Belongs to the Tango11 family.</text>
</comment>
<evidence type="ECO:0000256" key="7">
    <source>
        <dbReference type="ARBA" id="ARBA00023136"/>
    </source>
</evidence>
<keyword evidence="4 9" id="KW-1133">Transmembrane helix</keyword>
<name>A0A673XDW4_SALTR</name>
<accession>A0A673XDW4</accession>
<dbReference type="InterPro" id="IPR039433">
    <property type="entry name" value="Mff-like_dom"/>
</dbReference>
<keyword evidence="3 9" id="KW-1000">Mitochondrion outer membrane</keyword>
<keyword evidence="2 9" id="KW-0812">Transmembrane</keyword>
<dbReference type="GeneTree" id="ENSGT00390000009776"/>
<evidence type="ECO:0000256" key="1">
    <source>
        <dbReference type="ARBA" id="ARBA00009806"/>
    </source>
</evidence>
<dbReference type="FunCoup" id="A0A673XDW4">
    <property type="interactions" value="2100"/>
</dbReference>
<sequence>MTGAAFPSPTAEMAEMNRIHYELEYTEGISQRMRIPEMLKIGPYGHDNPEAGSHDLHNIMMQVPERIVMSGNGEDSQFPRPRDLDLIQSTPLESLSLKTPPRVLTLNERPLDFMEMERSAAPAQPSEEVRSQGRLRRERSASENTTVRHNGQIARNDSTVTPFPPAPLRAFPPLAMAEDEQNLYSASGVLSFIQSTTRRAYQQVLEVLDENHRSKPSLRGGSASTSNPLHESRLNLATLDTTLDVSMALDDMAVVDAATLRRQIIKLNRRLQLIEEENKERTKREMIMYSVTVAFWLINSWVWLRR</sequence>
<comment type="function">
    <text evidence="9">Plays a role in mitochondrial and peroxisomal fission. Promotes the recruitment and association of the fission mediator dynamin-related protein 1 (DNM1L) to the mitochondrial surface.</text>
</comment>
<dbReference type="Ensembl" id="ENSSTUT00000023523.1">
    <property type="protein sequence ID" value="ENSSTUP00000022405.1"/>
    <property type="gene ID" value="ENSSTUG00000009785.1"/>
</dbReference>
<protein>
    <recommendedName>
        <fullName evidence="9">Mitochondrial fission factor</fullName>
    </recommendedName>
</protein>
<dbReference type="PANTHER" id="PTHR16501:SF17">
    <property type="entry name" value="MITOCHONDRIAL FISSION FACTOR"/>
    <property type="match status" value="1"/>
</dbReference>
<dbReference type="GO" id="GO:0006626">
    <property type="term" value="P:protein targeting to mitochondrion"/>
    <property type="evidence" value="ECO:0007669"/>
    <property type="project" value="TreeGrafter"/>
</dbReference>
<dbReference type="GO" id="GO:0090314">
    <property type="term" value="P:positive regulation of protein targeting to membrane"/>
    <property type="evidence" value="ECO:0007669"/>
    <property type="project" value="UniProtKB-UniRule"/>
</dbReference>
<evidence type="ECO:0000259" key="12">
    <source>
        <dbReference type="Pfam" id="PF05644"/>
    </source>
</evidence>
<keyword evidence="8 9" id="KW-0576">Peroxisome</keyword>
<evidence type="ECO:0000256" key="8">
    <source>
        <dbReference type="ARBA" id="ARBA00023140"/>
    </source>
</evidence>
<dbReference type="AlphaFoldDB" id="A0A673XDW4"/>
<evidence type="ECO:0000256" key="11">
    <source>
        <dbReference type="SAM" id="MobiDB-lite"/>
    </source>
</evidence>
<feature type="transmembrane region" description="Helical" evidence="9">
    <location>
        <begin position="286"/>
        <end position="304"/>
    </location>
</feature>
<comment type="subcellular location">
    <subcellularLocation>
        <location evidence="9">Mitochondrion outer membrane</location>
        <topology evidence="9">Single-pass type IV membrane protein</topology>
    </subcellularLocation>
    <subcellularLocation>
        <location evidence="9">Peroxisome</location>
    </subcellularLocation>
</comment>
<evidence type="ECO:0000256" key="5">
    <source>
        <dbReference type="ARBA" id="ARBA00023054"/>
    </source>
</evidence>
<feature type="region of interest" description="Disordered" evidence="11">
    <location>
        <begin position="117"/>
        <end position="161"/>
    </location>
</feature>
<keyword evidence="14" id="KW-1185">Reference proteome</keyword>
<evidence type="ECO:0000256" key="6">
    <source>
        <dbReference type="ARBA" id="ARBA00023128"/>
    </source>
</evidence>
<dbReference type="GO" id="GO:0090141">
    <property type="term" value="P:positive regulation of mitochondrial fission"/>
    <property type="evidence" value="ECO:0007669"/>
    <property type="project" value="UniProtKB-UniRule"/>
</dbReference>
<evidence type="ECO:0000256" key="2">
    <source>
        <dbReference type="ARBA" id="ARBA00022692"/>
    </source>
</evidence>
<keyword evidence="7 9" id="KW-0472">Membrane</keyword>
<organism evidence="13 14">
    <name type="scientific">Salmo trutta</name>
    <name type="common">Brown trout</name>
    <dbReference type="NCBI Taxonomy" id="8032"/>
    <lineage>
        <taxon>Eukaryota</taxon>
        <taxon>Metazoa</taxon>
        <taxon>Chordata</taxon>
        <taxon>Craniata</taxon>
        <taxon>Vertebrata</taxon>
        <taxon>Euteleostomi</taxon>
        <taxon>Actinopterygii</taxon>
        <taxon>Neopterygii</taxon>
        <taxon>Teleostei</taxon>
        <taxon>Protacanthopterygii</taxon>
        <taxon>Salmoniformes</taxon>
        <taxon>Salmonidae</taxon>
        <taxon>Salmoninae</taxon>
        <taxon>Salmo</taxon>
    </lineage>
</organism>
<feature type="compositionally biased region" description="Polar residues" evidence="11">
    <location>
        <begin position="142"/>
        <end position="161"/>
    </location>
</feature>
<evidence type="ECO:0000256" key="3">
    <source>
        <dbReference type="ARBA" id="ARBA00022787"/>
    </source>
</evidence>
<dbReference type="OMA" id="ERIVVAX"/>
<dbReference type="Proteomes" id="UP000472277">
    <property type="component" value="Chromosome 13"/>
</dbReference>
<evidence type="ECO:0000256" key="4">
    <source>
        <dbReference type="ARBA" id="ARBA00022989"/>
    </source>
</evidence>
<proteinExistence type="inferred from homology"/>
<keyword evidence="5 10" id="KW-0175">Coiled coil</keyword>
<evidence type="ECO:0000313" key="13">
    <source>
        <dbReference type="Ensembl" id="ENSSTUP00000022405.1"/>
    </source>
</evidence>
<dbReference type="Pfam" id="PF05644">
    <property type="entry name" value="Miff"/>
    <property type="match status" value="1"/>
</dbReference>
<reference evidence="13" key="2">
    <citation type="submission" date="2025-09" db="UniProtKB">
        <authorList>
            <consortium name="Ensembl"/>
        </authorList>
    </citation>
    <scope>IDENTIFICATION</scope>
</reference>